<evidence type="ECO:0000256" key="2">
    <source>
        <dbReference type="ARBA" id="ARBA00009677"/>
    </source>
</evidence>
<comment type="caution">
    <text evidence="8">The sequence shown here is derived from an EMBL/GenBank/DDBJ whole genome shotgun (WGS) entry which is preliminary data.</text>
</comment>
<gene>
    <name evidence="8" type="primary">flgB</name>
    <name evidence="8" type="ORF">GEV47_02040</name>
</gene>
<keyword evidence="4 6" id="KW-0975">Bacterial flagellum</keyword>
<comment type="subcellular location">
    <subcellularLocation>
        <location evidence="1 6">Bacterial flagellum basal body</location>
    </subcellularLocation>
</comment>
<dbReference type="Pfam" id="PF00460">
    <property type="entry name" value="Flg_bb_rod"/>
    <property type="match status" value="1"/>
</dbReference>
<evidence type="ECO:0000256" key="5">
    <source>
        <dbReference type="ARBA" id="ARBA00024934"/>
    </source>
</evidence>
<dbReference type="NCBIfam" id="TIGR01396">
    <property type="entry name" value="FlgB"/>
    <property type="match status" value="1"/>
</dbReference>
<keyword evidence="9" id="KW-1185">Reference proteome</keyword>
<dbReference type="InterPro" id="IPR001444">
    <property type="entry name" value="Flag_bb_rod_N"/>
</dbReference>
<dbReference type="PANTHER" id="PTHR30435:SF12">
    <property type="entry name" value="FLAGELLAR BASAL BODY ROD PROTEIN FLGB"/>
    <property type="match status" value="1"/>
</dbReference>
<dbReference type="InterPro" id="IPR006300">
    <property type="entry name" value="FlgB"/>
</dbReference>
<keyword evidence="8" id="KW-0966">Cell projection</keyword>
<dbReference type="AlphaFoldDB" id="A0A843YRX9"/>
<protein>
    <recommendedName>
        <fullName evidence="3 6">Flagellar basal body rod protein FlgB</fullName>
    </recommendedName>
</protein>
<dbReference type="EMBL" id="WINI01000001">
    <property type="protein sequence ID" value="MQQ99465.1"/>
    <property type="molecule type" value="Genomic_DNA"/>
</dbReference>
<dbReference type="Proteomes" id="UP000451565">
    <property type="component" value="Unassembled WGS sequence"/>
</dbReference>
<dbReference type="PANTHER" id="PTHR30435">
    <property type="entry name" value="FLAGELLAR PROTEIN"/>
    <property type="match status" value="1"/>
</dbReference>
<dbReference type="GO" id="GO:0071973">
    <property type="term" value="P:bacterial-type flagellum-dependent cell motility"/>
    <property type="evidence" value="ECO:0007669"/>
    <property type="project" value="InterPro"/>
</dbReference>
<organism evidence="8 9">
    <name type="scientific">Glaciimonas soli</name>
    <dbReference type="NCBI Taxonomy" id="2590999"/>
    <lineage>
        <taxon>Bacteria</taxon>
        <taxon>Pseudomonadati</taxon>
        <taxon>Pseudomonadota</taxon>
        <taxon>Betaproteobacteria</taxon>
        <taxon>Burkholderiales</taxon>
        <taxon>Oxalobacteraceae</taxon>
        <taxon>Glaciimonas</taxon>
    </lineage>
</organism>
<dbReference type="OrthoDB" id="9788334at2"/>
<evidence type="ECO:0000256" key="1">
    <source>
        <dbReference type="ARBA" id="ARBA00004117"/>
    </source>
</evidence>
<name>A0A843YRX9_9BURK</name>
<proteinExistence type="inferred from homology"/>
<comment type="function">
    <text evidence="5 6">Structural component of flagellum, the bacterial motility apparatus. Part of the rod structure of flagellar basal body.</text>
</comment>
<keyword evidence="8" id="KW-0969">Cilium</keyword>
<evidence type="ECO:0000256" key="4">
    <source>
        <dbReference type="ARBA" id="ARBA00023143"/>
    </source>
</evidence>
<reference evidence="8 9" key="1">
    <citation type="submission" date="2019-10" db="EMBL/GenBank/DDBJ databases">
        <title>Glaciimonas soli sp. nov., a psychrophilic bacterium isolated from the forest soil of a high elevation mountain in Taiwan.</title>
        <authorList>
            <person name="Wang L.-T."/>
            <person name="Shieh W.Y."/>
        </authorList>
    </citation>
    <scope>NUCLEOTIDE SEQUENCE [LARGE SCALE GENOMIC DNA]</scope>
    <source>
        <strain evidence="8 9">GS1</strain>
    </source>
</reference>
<dbReference type="GO" id="GO:0030694">
    <property type="term" value="C:bacterial-type flagellum basal body, rod"/>
    <property type="evidence" value="ECO:0007669"/>
    <property type="project" value="InterPro"/>
</dbReference>
<sequence length="135" mass="14784">MDKLDGALRFQQEALNLRARRQEVIASNIAHADTPNFKARDFDFSSTLAQTVERGRQAMATSMTITSAGHIQGDQVGHVEADLLYRVPSQSSVDGNTVEMDVERVNFADNALHYEASMTVISGQIKSMLSAIQGN</sequence>
<evidence type="ECO:0000256" key="3">
    <source>
        <dbReference type="ARBA" id="ARBA00014376"/>
    </source>
</evidence>
<accession>A0A843YRX9</accession>
<dbReference type="RefSeq" id="WP_153233040.1">
    <property type="nucleotide sequence ID" value="NZ_WINI01000001.1"/>
</dbReference>
<comment type="similarity">
    <text evidence="2 6">Belongs to the flagella basal body rod proteins family.</text>
</comment>
<keyword evidence="8" id="KW-0282">Flagellum</keyword>
<evidence type="ECO:0000256" key="6">
    <source>
        <dbReference type="PIRNR" id="PIRNR002889"/>
    </source>
</evidence>
<evidence type="ECO:0000313" key="9">
    <source>
        <dbReference type="Proteomes" id="UP000451565"/>
    </source>
</evidence>
<evidence type="ECO:0000313" key="8">
    <source>
        <dbReference type="EMBL" id="MQQ99465.1"/>
    </source>
</evidence>
<dbReference type="PIRSF" id="PIRSF002889">
    <property type="entry name" value="Rod_FlgB"/>
    <property type="match status" value="1"/>
</dbReference>
<comment type="subunit">
    <text evidence="6">The basal body constitutes a major portion of the flagellar organelle and consists of a number of rings mounted on a central rod.</text>
</comment>
<feature type="domain" description="Flagellar basal body rod protein N-terminal" evidence="7">
    <location>
        <begin position="8"/>
        <end position="38"/>
    </location>
</feature>
<evidence type="ECO:0000259" key="7">
    <source>
        <dbReference type="Pfam" id="PF00460"/>
    </source>
</evidence>